<organism evidence="1">
    <name type="scientific">bioreactor metagenome</name>
    <dbReference type="NCBI Taxonomy" id="1076179"/>
    <lineage>
        <taxon>unclassified sequences</taxon>
        <taxon>metagenomes</taxon>
        <taxon>ecological metagenomes</taxon>
    </lineage>
</organism>
<dbReference type="AlphaFoldDB" id="A0A645GXC0"/>
<accession>A0A645GXC0</accession>
<protein>
    <submittedName>
        <fullName evidence="1">Uncharacterized protein</fullName>
    </submittedName>
</protein>
<sequence length="53" mass="5766">MNGKVATGRWARIEPGSEIVVPEKPEREPVSLQNVVGLSTTLASLALIISRFF</sequence>
<reference evidence="1" key="1">
    <citation type="submission" date="2019-08" db="EMBL/GenBank/DDBJ databases">
        <authorList>
            <person name="Kucharzyk K."/>
            <person name="Murdoch R.W."/>
            <person name="Higgins S."/>
            <person name="Loffler F."/>
        </authorList>
    </citation>
    <scope>NUCLEOTIDE SEQUENCE</scope>
</reference>
<proteinExistence type="predicted"/>
<evidence type="ECO:0000313" key="1">
    <source>
        <dbReference type="EMBL" id="MPN31531.1"/>
    </source>
</evidence>
<gene>
    <name evidence="1" type="ORF">SDC9_179005</name>
</gene>
<dbReference type="EMBL" id="VSSQ01083082">
    <property type="protein sequence ID" value="MPN31531.1"/>
    <property type="molecule type" value="Genomic_DNA"/>
</dbReference>
<comment type="caution">
    <text evidence="1">The sequence shown here is derived from an EMBL/GenBank/DDBJ whole genome shotgun (WGS) entry which is preliminary data.</text>
</comment>
<name>A0A645GXC0_9ZZZZ</name>